<organism evidence="1 2">
    <name type="scientific">Chthoniobacter flavus Ellin428</name>
    <dbReference type="NCBI Taxonomy" id="497964"/>
    <lineage>
        <taxon>Bacteria</taxon>
        <taxon>Pseudomonadati</taxon>
        <taxon>Verrucomicrobiota</taxon>
        <taxon>Spartobacteria</taxon>
        <taxon>Chthoniobacterales</taxon>
        <taxon>Chthoniobacteraceae</taxon>
        <taxon>Chthoniobacter</taxon>
    </lineage>
</organism>
<dbReference type="Proteomes" id="UP000005824">
    <property type="component" value="Unassembled WGS sequence"/>
</dbReference>
<reference evidence="1 2" key="1">
    <citation type="journal article" date="2011" name="J. Bacteriol.">
        <title>Genome sequence of Chthoniobacter flavus Ellin428, an aerobic heterotrophic soil bacterium.</title>
        <authorList>
            <person name="Kant R."/>
            <person name="van Passel M.W."/>
            <person name="Palva A."/>
            <person name="Lucas S."/>
            <person name="Lapidus A."/>
            <person name="Glavina Del Rio T."/>
            <person name="Dalin E."/>
            <person name="Tice H."/>
            <person name="Bruce D."/>
            <person name="Goodwin L."/>
            <person name="Pitluck S."/>
            <person name="Larimer F.W."/>
            <person name="Land M.L."/>
            <person name="Hauser L."/>
            <person name="Sangwan P."/>
            <person name="de Vos W.M."/>
            <person name="Janssen P.H."/>
            <person name="Smidt H."/>
        </authorList>
    </citation>
    <scope>NUCLEOTIDE SEQUENCE [LARGE SCALE GENOMIC DNA]</scope>
    <source>
        <strain evidence="1 2">Ellin428</strain>
    </source>
</reference>
<keyword evidence="2" id="KW-1185">Reference proteome</keyword>
<dbReference type="EMBL" id="ABVL01000007">
    <property type="protein sequence ID" value="EDY19713.1"/>
    <property type="molecule type" value="Genomic_DNA"/>
</dbReference>
<comment type="caution">
    <text evidence="1">The sequence shown here is derived from an EMBL/GenBank/DDBJ whole genome shotgun (WGS) entry which is preliminary data.</text>
</comment>
<proteinExistence type="predicted"/>
<accession>B4D1V1</accession>
<evidence type="ECO:0000313" key="2">
    <source>
        <dbReference type="Proteomes" id="UP000005824"/>
    </source>
</evidence>
<evidence type="ECO:0000313" key="1">
    <source>
        <dbReference type="EMBL" id="EDY19713.1"/>
    </source>
</evidence>
<sequence>MAKGLGRYVLWARELVKFLTADFVDDTEGRDPAQLHL</sequence>
<dbReference type="InParanoid" id="B4D1V1"/>
<name>B4D1V1_9BACT</name>
<dbReference type="AlphaFoldDB" id="B4D1V1"/>
<gene>
    <name evidence="1" type="ORF">CfE428DRAFT_2889</name>
</gene>
<protein>
    <submittedName>
        <fullName evidence="1">Uncharacterized protein</fullName>
    </submittedName>
</protein>
<dbReference type="STRING" id="497964.CfE428DRAFT_2889"/>